<keyword evidence="1" id="KW-0732">Signal</keyword>
<evidence type="ECO:0000313" key="2">
    <source>
        <dbReference type="EMBL" id="KAK3923884.1"/>
    </source>
</evidence>
<feature type="signal peptide" evidence="1">
    <location>
        <begin position="1"/>
        <end position="17"/>
    </location>
</feature>
<gene>
    <name evidence="2" type="ORF">KUF71_002278</name>
</gene>
<organism evidence="2 3">
    <name type="scientific">Frankliniella fusca</name>
    <dbReference type="NCBI Taxonomy" id="407009"/>
    <lineage>
        <taxon>Eukaryota</taxon>
        <taxon>Metazoa</taxon>
        <taxon>Ecdysozoa</taxon>
        <taxon>Arthropoda</taxon>
        <taxon>Hexapoda</taxon>
        <taxon>Insecta</taxon>
        <taxon>Pterygota</taxon>
        <taxon>Neoptera</taxon>
        <taxon>Paraneoptera</taxon>
        <taxon>Thysanoptera</taxon>
        <taxon>Terebrantia</taxon>
        <taxon>Thripoidea</taxon>
        <taxon>Thripidae</taxon>
        <taxon>Frankliniella</taxon>
    </lineage>
</organism>
<dbReference type="Proteomes" id="UP001219518">
    <property type="component" value="Unassembled WGS sequence"/>
</dbReference>
<accession>A0AAE1LMC0</accession>
<proteinExistence type="predicted"/>
<evidence type="ECO:0000313" key="3">
    <source>
        <dbReference type="Proteomes" id="UP001219518"/>
    </source>
</evidence>
<evidence type="ECO:0000256" key="1">
    <source>
        <dbReference type="SAM" id="SignalP"/>
    </source>
</evidence>
<dbReference type="AlphaFoldDB" id="A0AAE1LMC0"/>
<reference evidence="2" key="2">
    <citation type="journal article" date="2023" name="BMC Genomics">
        <title>Pest status, molecular evolution, and epigenetic factors derived from the genome assembly of Frankliniella fusca, a thysanopteran phytovirus vector.</title>
        <authorList>
            <person name="Catto M.A."/>
            <person name="Labadie P.E."/>
            <person name="Jacobson A.L."/>
            <person name="Kennedy G.G."/>
            <person name="Srinivasan R."/>
            <person name="Hunt B.G."/>
        </authorList>
    </citation>
    <scope>NUCLEOTIDE SEQUENCE</scope>
    <source>
        <strain evidence="2">PL_HMW_Pooled</strain>
    </source>
</reference>
<reference evidence="2" key="1">
    <citation type="submission" date="2021-07" db="EMBL/GenBank/DDBJ databases">
        <authorList>
            <person name="Catto M.A."/>
            <person name="Jacobson A."/>
            <person name="Kennedy G."/>
            <person name="Labadie P."/>
            <person name="Hunt B.G."/>
            <person name="Srinivasan R."/>
        </authorList>
    </citation>
    <scope>NUCLEOTIDE SEQUENCE</scope>
    <source>
        <strain evidence="2">PL_HMW_Pooled</strain>
        <tissue evidence="2">Head</tissue>
    </source>
</reference>
<protein>
    <submittedName>
        <fullName evidence="2">Striatin Pro11</fullName>
    </submittedName>
</protein>
<keyword evidence="3" id="KW-1185">Reference proteome</keyword>
<feature type="chain" id="PRO_5042122179" evidence="1">
    <location>
        <begin position="18"/>
        <end position="205"/>
    </location>
</feature>
<sequence>MALKFFILAVAISAVAAEGENNLSESNRKELALRADACAFNIPGRDRDAYWGFPPQEKCVRDELKTFSTKADPQTPDDSLPNCLRSAGTAESYITELTECLQNNLPLPWTFVEGNTSYNRTENTAHFWGHVYCLEESPSWQLIDPLIGMTCDDQLDFQYDYGASEEAVTDWMRTCLKRANATDADDVVECYKEKVQWYLDFEASI</sequence>
<comment type="caution">
    <text evidence="2">The sequence shown here is derived from an EMBL/GenBank/DDBJ whole genome shotgun (WGS) entry which is preliminary data.</text>
</comment>
<dbReference type="EMBL" id="JAHWGI010001155">
    <property type="protein sequence ID" value="KAK3923884.1"/>
    <property type="molecule type" value="Genomic_DNA"/>
</dbReference>
<name>A0AAE1LMC0_9NEOP</name>